<comment type="caution">
    <text evidence="1">The sequence shown here is derived from an EMBL/GenBank/DDBJ whole genome shotgun (WGS) entry which is preliminary data.</text>
</comment>
<dbReference type="PANTHER" id="PTHR36839">
    <property type="entry name" value="METALLO-BETA-LACTAMASE FAMILY PROTEIN (AFU_ORTHOLOGUE AFUA_5G12770)"/>
    <property type="match status" value="1"/>
</dbReference>
<gene>
    <name evidence="1" type="ORF">B4102_3214</name>
</gene>
<evidence type="ECO:0000313" key="1">
    <source>
        <dbReference type="EMBL" id="KYD05490.1"/>
    </source>
</evidence>
<sequence>MRPSEKIHFWSGEKLVLAEGLILHRLGGHYKGGAVLHWENGNDGKGILLTGDIIQVVADRRWVSFMYSYPNLIPLPAKKVEEIAEIVKDIPFDRIYNAFHKIVVEKANDSVQKSAKRYIQALQGELFNT</sequence>
<dbReference type="Proteomes" id="UP000075666">
    <property type="component" value="Unassembled WGS sequence"/>
</dbReference>
<dbReference type="PATRIC" id="fig|46224.3.peg.3190"/>
<dbReference type="STRING" id="46224.B4102_3214"/>
<dbReference type="EMBL" id="LQYN01000056">
    <property type="protein sequence ID" value="KYD05490.1"/>
    <property type="molecule type" value="Genomic_DNA"/>
</dbReference>
<protein>
    <submittedName>
        <fullName evidence="1">Uncharacterized protein</fullName>
    </submittedName>
</protein>
<keyword evidence="2" id="KW-1185">Reference proteome</keyword>
<evidence type="ECO:0000313" key="2">
    <source>
        <dbReference type="Proteomes" id="UP000075666"/>
    </source>
</evidence>
<reference evidence="1 2" key="1">
    <citation type="submission" date="2016-01" db="EMBL/GenBank/DDBJ databases">
        <title>Genome Sequences of Twelve Sporeforming Bacillus Species Isolated from Foods.</title>
        <authorList>
            <person name="Berendsen E.M."/>
            <person name="Wells-Bennik M.H."/>
            <person name="Krawcyk A.O."/>
            <person name="De Jong A."/>
            <person name="Holsappel S."/>
            <person name="Eijlander R.T."/>
            <person name="Kuipers O.P."/>
        </authorList>
    </citation>
    <scope>NUCLEOTIDE SEQUENCE [LARGE SCALE GENOMIC DNA]</scope>
    <source>
        <strain evidence="1 2">B4102</strain>
    </source>
</reference>
<dbReference type="AlphaFoldDB" id="A0A150KZM5"/>
<name>A0A150KZM5_9BACI</name>
<proteinExistence type="predicted"/>
<accession>A0A150KZM5</accession>
<dbReference type="SUPFAM" id="SSF56281">
    <property type="entry name" value="Metallo-hydrolase/oxidoreductase"/>
    <property type="match status" value="1"/>
</dbReference>
<organism evidence="1 2">
    <name type="scientific">Heyndrickxia sporothermodurans</name>
    <dbReference type="NCBI Taxonomy" id="46224"/>
    <lineage>
        <taxon>Bacteria</taxon>
        <taxon>Bacillati</taxon>
        <taxon>Bacillota</taxon>
        <taxon>Bacilli</taxon>
        <taxon>Bacillales</taxon>
        <taxon>Bacillaceae</taxon>
        <taxon>Heyndrickxia</taxon>
    </lineage>
</organism>
<dbReference type="PANTHER" id="PTHR36839:SF1">
    <property type="entry name" value="METALLO-BETA-LACTAMASE FAMILY PROTEIN (AFU_ORTHOLOGUE AFUA_5G12770)"/>
    <property type="match status" value="1"/>
</dbReference>
<dbReference type="InterPro" id="IPR036866">
    <property type="entry name" value="RibonucZ/Hydroxyglut_hydro"/>
</dbReference>